<dbReference type="Proteomes" id="UP001196301">
    <property type="component" value="Unassembled WGS sequence"/>
</dbReference>
<dbReference type="EMBL" id="JAHLOQ010000058">
    <property type="protein sequence ID" value="MBU5337435.1"/>
    <property type="molecule type" value="Genomic_DNA"/>
</dbReference>
<protein>
    <submittedName>
        <fullName evidence="1">Uncharacterized protein</fullName>
    </submittedName>
</protein>
<evidence type="ECO:0000313" key="2">
    <source>
        <dbReference type="Proteomes" id="UP001196301"/>
    </source>
</evidence>
<reference evidence="1 2" key="1">
    <citation type="submission" date="2021-06" db="EMBL/GenBank/DDBJ databases">
        <authorList>
            <person name="Sun Q."/>
            <person name="Li D."/>
        </authorList>
    </citation>
    <scope>NUCLEOTIDE SEQUENCE [LARGE SCALE GENOMIC DNA]</scope>
    <source>
        <strain evidence="1 2">N19</strain>
    </source>
</reference>
<gene>
    <name evidence="1" type="ORF">KQI20_13405</name>
</gene>
<sequence length="135" mass="16404">MAEIIDFYQYKYSRSNYYINLVFTTGKIANIKRSIEDGFEDLFINKEYEYAYKKLQTLFENALKKEDKGFVNLRINKCYIKYLKNLYFAYYSRPESYDIKELIFYMQFLTDKENENISKFTTLSEKTKLSILSYI</sequence>
<keyword evidence="2" id="KW-1185">Reference proteome</keyword>
<evidence type="ECO:0000313" key="1">
    <source>
        <dbReference type="EMBL" id="MBU5337435.1"/>
    </source>
</evidence>
<organism evidence="1 2">
    <name type="scientific">Intestinibacter bartlettii</name>
    <dbReference type="NCBI Taxonomy" id="261299"/>
    <lineage>
        <taxon>Bacteria</taxon>
        <taxon>Bacillati</taxon>
        <taxon>Bacillota</taxon>
        <taxon>Clostridia</taxon>
        <taxon>Peptostreptococcales</taxon>
        <taxon>Peptostreptococcaceae</taxon>
        <taxon>Intestinibacter</taxon>
    </lineage>
</organism>
<proteinExistence type="predicted"/>
<comment type="caution">
    <text evidence="1">The sequence shown here is derived from an EMBL/GenBank/DDBJ whole genome shotgun (WGS) entry which is preliminary data.</text>
</comment>
<dbReference type="RefSeq" id="WP_216572135.1">
    <property type="nucleotide sequence ID" value="NZ_JAHLOQ010000058.1"/>
</dbReference>
<name>A0ABS6E009_9FIRM</name>
<accession>A0ABS6E009</accession>